<proteinExistence type="predicted"/>
<feature type="region of interest" description="Disordered" evidence="3">
    <location>
        <begin position="1"/>
        <end position="20"/>
    </location>
</feature>
<evidence type="ECO:0000313" key="6">
    <source>
        <dbReference type="Proteomes" id="UP000030004"/>
    </source>
</evidence>
<evidence type="ECO:0000313" key="5">
    <source>
        <dbReference type="EMBL" id="KGM48480.1"/>
    </source>
</evidence>
<dbReference type="Pfam" id="PF02475">
    <property type="entry name" value="TRM5-TYW2_MTfase"/>
    <property type="match status" value="1"/>
</dbReference>
<sequence>MFPGSSDLKKREALARQKKPTHVTSYGVRFATDMPVLKPRVRRALADEVYELNETRAALAVVKPGERVVELGAGLGYMSSVIARNCRPSAVHAFEANPDLIPCIRRVHAENDLSDVRVHHALLGEVAGEAPFYIRRNFVASSLSPEPSQGVVRVERVPVLPARETIRDLAPDVLICDIEGAELRVLPLLDLSGLRAAIVELHPQIIGHRGVGAIFDLFHGAGLIYHAKRSCAKVVSFVRPA</sequence>
<evidence type="ECO:0000259" key="4">
    <source>
        <dbReference type="Pfam" id="PF02475"/>
    </source>
</evidence>
<dbReference type="InterPro" id="IPR056743">
    <property type="entry name" value="TRM5-TYW2-like_MTfase"/>
</dbReference>
<dbReference type="CDD" id="cd02440">
    <property type="entry name" value="AdoMet_MTases"/>
    <property type="match status" value="1"/>
</dbReference>
<reference evidence="5 6" key="1">
    <citation type="journal article" date="2015" name="Antonie Van Leeuwenhoek">
        <title>Pseudooceanicola atlanticus gen. nov. sp. nov., isolated from surface seawater of the Atlantic Ocean and reclassification of Oceanicola batsensis, Oceanicola marinus, Oceanicola nitratireducens, Oceanicola nanhaiensis, Oceanicola antarcticus and Oceanicola flagellatus, as Pseudooceanicola batsensis comb. nov., Pseudooceanicola marinus comb. nov., Pseudooceanicola nitratireducens comb. nov., Pseudooceanicola nanhaiensis comb. nov., Pseudooceanicola antarcticus comb. nov., and Pseudooceanicola flagellatus comb. nov.</title>
        <authorList>
            <person name="Lai Q."/>
            <person name="Li G."/>
            <person name="Liu X."/>
            <person name="Du Y."/>
            <person name="Sun F."/>
            <person name="Shao Z."/>
        </authorList>
    </citation>
    <scope>NUCLEOTIDE SEQUENCE [LARGE SCALE GENOMIC DNA]</scope>
    <source>
        <strain evidence="5 6">22II-s11g</strain>
    </source>
</reference>
<dbReference type="AlphaFoldDB" id="A0A0A0EDU9"/>
<dbReference type="InterPro" id="IPR006342">
    <property type="entry name" value="FkbM_mtfrase"/>
</dbReference>
<name>A0A0A0EDU9_9RHOB</name>
<evidence type="ECO:0000256" key="3">
    <source>
        <dbReference type="SAM" id="MobiDB-lite"/>
    </source>
</evidence>
<dbReference type="NCBIfam" id="TIGR01444">
    <property type="entry name" value="fkbM_fam"/>
    <property type="match status" value="1"/>
</dbReference>
<gene>
    <name evidence="5" type="ORF">ATO9_12665</name>
</gene>
<organism evidence="5 6">
    <name type="scientific">Pseudooceanicola atlanticus</name>
    <dbReference type="NCBI Taxonomy" id="1461694"/>
    <lineage>
        <taxon>Bacteria</taxon>
        <taxon>Pseudomonadati</taxon>
        <taxon>Pseudomonadota</taxon>
        <taxon>Alphaproteobacteria</taxon>
        <taxon>Rhodobacterales</taxon>
        <taxon>Paracoccaceae</taxon>
        <taxon>Pseudooceanicola</taxon>
    </lineage>
</organism>
<dbReference type="STRING" id="1461694.ATO9_12665"/>
<dbReference type="InterPro" id="IPR029063">
    <property type="entry name" value="SAM-dependent_MTases_sf"/>
</dbReference>
<keyword evidence="2" id="KW-0949">S-adenosyl-L-methionine</keyword>
<feature type="domain" description="TRM5/TYW2-like methyltransferase" evidence="4">
    <location>
        <begin position="53"/>
        <end position="113"/>
    </location>
</feature>
<dbReference type="SUPFAM" id="SSF53335">
    <property type="entry name" value="S-adenosyl-L-methionine-dependent methyltransferases"/>
    <property type="match status" value="1"/>
</dbReference>
<accession>A0A0A0EDU9</accession>
<dbReference type="Gene3D" id="3.40.50.150">
    <property type="entry name" value="Vaccinia Virus protein VP39"/>
    <property type="match status" value="1"/>
</dbReference>
<protein>
    <recommendedName>
        <fullName evidence="4">TRM5/TYW2-like methyltransferase domain-containing protein</fullName>
    </recommendedName>
</protein>
<evidence type="ECO:0000256" key="2">
    <source>
        <dbReference type="ARBA" id="ARBA00022691"/>
    </source>
</evidence>
<keyword evidence="6" id="KW-1185">Reference proteome</keyword>
<keyword evidence="1" id="KW-0808">Transferase</keyword>
<dbReference type="eggNOG" id="COG2518">
    <property type="taxonomic scope" value="Bacteria"/>
</dbReference>
<dbReference type="EMBL" id="AQQX01000004">
    <property type="protein sequence ID" value="KGM48480.1"/>
    <property type="molecule type" value="Genomic_DNA"/>
</dbReference>
<dbReference type="GO" id="GO:0016740">
    <property type="term" value="F:transferase activity"/>
    <property type="evidence" value="ECO:0007669"/>
    <property type="project" value="UniProtKB-KW"/>
</dbReference>
<comment type="caution">
    <text evidence="5">The sequence shown here is derived from an EMBL/GenBank/DDBJ whole genome shotgun (WGS) entry which is preliminary data.</text>
</comment>
<dbReference type="Proteomes" id="UP000030004">
    <property type="component" value="Unassembled WGS sequence"/>
</dbReference>
<evidence type="ECO:0000256" key="1">
    <source>
        <dbReference type="ARBA" id="ARBA00022679"/>
    </source>
</evidence>